<protein>
    <submittedName>
        <fullName evidence="1">Haloacid dehalogenase</fullName>
    </submittedName>
</protein>
<name>A0A2S8GBF7_9BACT</name>
<dbReference type="InterPro" id="IPR006439">
    <property type="entry name" value="HAD-SF_hydro_IA"/>
</dbReference>
<dbReference type="PANTHER" id="PTHR46191">
    <property type="match status" value="1"/>
</dbReference>
<dbReference type="EMBL" id="PUIB01000005">
    <property type="protein sequence ID" value="PQO41749.1"/>
    <property type="molecule type" value="Genomic_DNA"/>
</dbReference>
<dbReference type="InterPro" id="IPR051828">
    <property type="entry name" value="HAD-like_hydrolase_domain"/>
</dbReference>
<accession>A0A2S8GBF7</accession>
<comment type="caution">
    <text evidence="1">The sequence shown here is derived from an EMBL/GenBank/DDBJ whole genome shotgun (WGS) entry which is preliminary data.</text>
</comment>
<evidence type="ECO:0000313" key="2">
    <source>
        <dbReference type="Proteomes" id="UP000239388"/>
    </source>
</evidence>
<dbReference type="OrthoDB" id="9809962at2"/>
<dbReference type="RefSeq" id="WP_105351560.1">
    <property type="nucleotide sequence ID" value="NZ_PUIB01000005.1"/>
</dbReference>
<evidence type="ECO:0000313" key="1">
    <source>
        <dbReference type="EMBL" id="PQO41749.1"/>
    </source>
</evidence>
<dbReference type="SFLD" id="SFLDS00003">
    <property type="entry name" value="Haloacid_Dehalogenase"/>
    <property type="match status" value="1"/>
</dbReference>
<dbReference type="InterPro" id="IPR023214">
    <property type="entry name" value="HAD_sf"/>
</dbReference>
<dbReference type="SUPFAM" id="SSF56784">
    <property type="entry name" value="HAD-like"/>
    <property type="match status" value="1"/>
</dbReference>
<dbReference type="Proteomes" id="UP000239388">
    <property type="component" value="Unassembled WGS sequence"/>
</dbReference>
<proteinExistence type="predicted"/>
<dbReference type="InterPro" id="IPR044924">
    <property type="entry name" value="HAD-SF_hydro_IA_REG-2-like_cap"/>
</dbReference>
<gene>
    <name evidence="1" type="ORF">C5Y98_03245</name>
</gene>
<dbReference type="AlphaFoldDB" id="A0A2S8GBF7"/>
<dbReference type="Gene3D" id="3.40.50.1000">
    <property type="entry name" value="HAD superfamily/HAD-like"/>
    <property type="match status" value="1"/>
</dbReference>
<dbReference type="NCBIfam" id="TIGR01549">
    <property type="entry name" value="HAD-SF-IA-v1"/>
    <property type="match status" value="1"/>
</dbReference>
<dbReference type="Gene3D" id="1.10.150.720">
    <property type="entry name" value="Haloacid dehalogenase-like hydrolase"/>
    <property type="match status" value="1"/>
</dbReference>
<dbReference type="PANTHER" id="PTHR46191:SF2">
    <property type="entry name" value="HALOACID DEHALOGENASE-LIKE HYDROLASE DOMAIN-CONTAINING PROTEIN 3"/>
    <property type="match status" value="1"/>
</dbReference>
<dbReference type="InterPro" id="IPR036412">
    <property type="entry name" value="HAD-like_sf"/>
</dbReference>
<dbReference type="SFLD" id="SFLDG01129">
    <property type="entry name" value="C1.5:_HAD__Beta-PGM__Phosphata"/>
    <property type="match status" value="1"/>
</dbReference>
<sequence length="256" mass="28871">MFTASSLGGSSLSEGIQCDPRPKVVLLDAVGTVITPNPSVAAAYQNVGRSYGIELDEGIIRDRFREAIQRYSVYAFQRDRGVVDTLRTDEQSELLRWQAIVRLVLSPTPEQERPVFRALWDHFGQPENWQLFGDVLPTLSFLREQGFRLGLASNFDRRLRPIVENLLGEYQLELFISSEVGWVKPAAAFYAEVTGQLDVSPNQILLIGDDWENDVSAPRKFGWQTLYLRRDGKPGDSDKSNAYDNLRHAVGDILPV</sequence>
<organism evidence="1 2">
    <name type="scientific">Blastopirellula marina</name>
    <dbReference type="NCBI Taxonomy" id="124"/>
    <lineage>
        <taxon>Bacteria</taxon>
        <taxon>Pseudomonadati</taxon>
        <taxon>Planctomycetota</taxon>
        <taxon>Planctomycetia</taxon>
        <taxon>Pirellulales</taxon>
        <taxon>Pirellulaceae</taxon>
        <taxon>Blastopirellula</taxon>
    </lineage>
</organism>
<dbReference type="Pfam" id="PF00702">
    <property type="entry name" value="Hydrolase"/>
    <property type="match status" value="1"/>
</dbReference>
<reference evidence="1 2" key="1">
    <citation type="submission" date="2018-02" db="EMBL/GenBank/DDBJ databases">
        <title>Comparative genomes isolates from brazilian mangrove.</title>
        <authorList>
            <person name="Araujo J.E."/>
            <person name="Taketani R.G."/>
            <person name="Silva M.C.P."/>
            <person name="Loureco M.V."/>
            <person name="Andreote F.D."/>
        </authorList>
    </citation>
    <scope>NUCLEOTIDE SEQUENCE [LARGE SCALE GENOMIC DNA]</scope>
    <source>
        <strain evidence="1 2">NAP PRIS-MGV</strain>
    </source>
</reference>